<dbReference type="Proteomes" id="UP001626536">
    <property type="component" value="Chromosome"/>
</dbReference>
<dbReference type="RefSeq" id="WP_407337744.1">
    <property type="nucleotide sequence ID" value="NZ_CP136862.1"/>
</dbReference>
<protein>
    <submittedName>
        <fullName evidence="1">Uncharacterized protein</fullName>
    </submittedName>
</protein>
<gene>
    <name evidence="1" type="ORF">RZS28_10690</name>
</gene>
<accession>A0ABZ0HPH0</accession>
<sequence>MEPEYFGIEEFTEEDWGYGGSRFRDVRDAVFANPYQKVWGGEGESPPPYYKATLSGALRGVFSRRYLLRKAAERTVDSHSDLRWGPDRRGFRRLIHPNGVCLTGLWEITEETEYSGYFRKGSQALVVGRYSSNVVVRGQTRSLALVGKLFPTTDPDHAELLRTANFFTQEDLGGDHTEYINDAELRNAPDVTPWPRGKSIPLLLISVITLVVFTLVDKKAILRQLYQIAELGKPRDELTRAPMFMRLIVAADQPRIEGQALDLRDEVMAQIFDKGDAAPKRKLTFHIEVTDEGTMRNFLGHVRRSFKNWRRIGQLTFDDAVASYNGDFVIHFNHPGWRDDRNDPATAARPAIS</sequence>
<proteinExistence type="predicted"/>
<dbReference type="EMBL" id="CP136862">
    <property type="protein sequence ID" value="WOJ88309.1"/>
    <property type="molecule type" value="Genomic_DNA"/>
</dbReference>
<reference evidence="1 2" key="1">
    <citation type="submission" date="2023-10" db="EMBL/GenBank/DDBJ databases">
        <title>Novel methanotroph of the genus Methylocapsa from a subarctic wetland.</title>
        <authorList>
            <person name="Belova S.E."/>
            <person name="Oshkin I.Y."/>
            <person name="Miroshnikov K."/>
            <person name="Dedysh S.N."/>
        </authorList>
    </citation>
    <scope>NUCLEOTIDE SEQUENCE [LARGE SCALE GENOMIC DNA]</scope>
    <source>
        <strain evidence="1 2">RX1</strain>
    </source>
</reference>
<keyword evidence="2" id="KW-1185">Reference proteome</keyword>
<organism evidence="1 2">
    <name type="scientific">Methylocapsa polymorpha</name>
    <dbReference type="NCBI Taxonomy" id="3080828"/>
    <lineage>
        <taxon>Bacteria</taxon>
        <taxon>Pseudomonadati</taxon>
        <taxon>Pseudomonadota</taxon>
        <taxon>Alphaproteobacteria</taxon>
        <taxon>Hyphomicrobiales</taxon>
        <taxon>Beijerinckiaceae</taxon>
        <taxon>Methylocapsa</taxon>
    </lineage>
</organism>
<evidence type="ECO:0000313" key="1">
    <source>
        <dbReference type="EMBL" id="WOJ88309.1"/>
    </source>
</evidence>
<evidence type="ECO:0000313" key="2">
    <source>
        <dbReference type="Proteomes" id="UP001626536"/>
    </source>
</evidence>
<name>A0ABZ0HPH0_9HYPH</name>